<dbReference type="EMBL" id="POUC01000036">
    <property type="protein sequence ID" value="PNG22749.1"/>
    <property type="molecule type" value="Genomic_DNA"/>
</dbReference>
<dbReference type="Gene3D" id="3.40.50.1000">
    <property type="entry name" value="HAD superfamily/HAD-like"/>
    <property type="match status" value="2"/>
</dbReference>
<accession>A0A2N8TUQ0</accession>
<protein>
    <submittedName>
        <fullName evidence="1">Haloacid dehalogenase</fullName>
    </submittedName>
</protein>
<dbReference type="AlphaFoldDB" id="A0A2N8TUQ0"/>
<dbReference type="InterPro" id="IPR023214">
    <property type="entry name" value="HAD_sf"/>
</dbReference>
<comment type="caution">
    <text evidence="1">The sequence shown here is derived from an EMBL/GenBank/DDBJ whole genome shotgun (WGS) entry which is preliminary data.</text>
</comment>
<dbReference type="Gene3D" id="3.30.1240.10">
    <property type="match status" value="1"/>
</dbReference>
<dbReference type="GO" id="GO:0005829">
    <property type="term" value="C:cytosol"/>
    <property type="evidence" value="ECO:0007669"/>
    <property type="project" value="TreeGrafter"/>
</dbReference>
<name>A0A2N8TUQ0_9ACTN</name>
<evidence type="ECO:0000313" key="2">
    <source>
        <dbReference type="Proteomes" id="UP000235943"/>
    </source>
</evidence>
<organism evidence="1 2">
    <name type="scientific">Streptomyces cahuitamycinicus</name>
    <dbReference type="NCBI Taxonomy" id="2070367"/>
    <lineage>
        <taxon>Bacteria</taxon>
        <taxon>Bacillati</taxon>
        <taxon>Actinomycetota</taxon>
        <taxon>Actinomycetes</taxon>
        <taxon>Kitasatosporales</taxon>
        <taxon>Streptomycetaceae</taxon>
        <taxon>Streptomyces</taxon>
    </lineage>
</organism>
<proteinExistence type="predicted"/>
<dbReference type="GO" id="GO:0000287">
    <property type="term" value="F:magnesium ion binding"/>
    <property type="evidence" value="ECO:0007669"/>
    <property type="project" value="TreeGrafter"/>
</dbReference>
<dbReference type="PANTHER" id="PTHR10000">
    <property type="entry name" value="PHOSPHOSERINE PHOSPHATASE"/>
    <property type="match status" value="1"/>
</dbReference>
<dbReference type="OrthoDB" id="3180855at2"/>
<dbReference type="SUPFAM" id="SSF56784">
    <property type="entry name" value="HAD-like"/>
    <property type="match status" value="1"/>
</dbReference>
<dbReference type="PANTHER" id="PTHR10000:SF8">
    <property type="entry name" value="HAD SUPERFAMILY HYDROLASE-LIKE, TYPE 3"/>
    <property type="match status" value="1"/>
</dbReference>
<dbReference type="InterPro" id="IPR036412">
    <property type="entry name" value="HAD-like_sf"/>
</dbReference>
<keyword evidence="2" id="KW-1185">Reference proteome</keyword>
<dbReference type="Proteomes" id="UP000235943">
    <property type="component" value="Unassembled WGS sequence"/>
</dbReference>
<dbReference type="Pfam" id="PF08282">
    <property type="entry name" value="Hydrolase_3"/>
    <property type="match status" value="2"/>
</dbReference>
<gene>
    <name evidence="1" type="ORF">C1J00_07785</name>
</gene>
<dbReference type="PROSITE" id="PS01228">
    <property type="entry name" value="COF_1"/>
    <property type="match status" value="1"/>
</dbReference>
<reference evidence="1 2" key="1">
    <citation type="submission" date="2018-01" db="EMBL/GenBank/DDBJ databases">
        <title>Draft genome sequence of Streptomyces sp. 13K301.</title>
        <authorList>
            <person name="Sahin N."/>
            <person name="Saygin H."/>
            <person name="Ay H."/>
        </authorList>
    </citation>
    <scope>NUCLEOTIDE SEQUENCE [LARGE SCALE GENOMIC DNA]</scope>
    <source>
        <strain evidence="1 2">13K301</strain>
    </source>
</reference>
<sequence length="274" mass="27857">MTSVTGTHLSGCPRLRGGSRPAVVVTDLDGTLLLSDGTLSERSAVALRAAAAQGTRVVFATARPAWSARELLRAVRGLGAFLVSSNGAVVSDLDGGGVRRIRAMTPATVRAEIAALGRRPWAVDREHDRLLGPDWHDILASGPGTAPRIDDVPDGLPVLCLMVHTGTDGPPSPLGMRGAVRWTSSGPGLLEVSAPEADKVSAVASVLATLGVGWDRVVAFGDAPNDTGLLAAAGLGVAVANASADVRAAADALTAGNDDDGVAAWLEGMCLCHV</sequence>
<dbReference type="GO" id="GO:0016791">
    <property type="term" value="F:phosphatase activity"/>
    <property type="evidence" value="ECO:0007669"/>
    <property type="project" value="TreeGrafter"/>
</dbReference>
<evidence type="ECO:0000313" key="1">
    <source>
        <dbReference type="EMBL" id="PNG22749.1"/>
    </source>
</evidence>